<evidence type="ECO:0000313" key="6">
    <source>
        <dbReference type="Proteomes" id="UP000218231"/>
    </source>
</evidence>
<evidence type="ECO:0000259" key="4">
    <source>
        <dbReference type="PROSITE" id="PS51613"/>
    </source>
</evidence>
<dbReference type="Pfam" id="PF01585">
    <property type="entry name" value="G-patch"/>
    <property type="match status" value="1"/>
</dbReference>
<feature type="region of interest" description="Disordered" evidence="2">
    <location>
        <begin position="1075"/>
        <end position="1098"/>
    </location>
</feature>
<dbReference type="GO" id="GO:0005634">
    <property type="term" value="C:nucleus"/>
    <property type="evidence" value="ECO:0007669"/>
    <property type="project" value="UniProtKB-SubCell"/>
</dbReference>
<protein>
    <recommendedName>
        <fullName evidence="1">Cap-specific mRNA (nucleoside-2'-O-)-methyltransferase 1</fullName>
        <ecNumber evidence="1">2.1.1.57</ecNumber>
    </recommendedName>
    <alternativeName>
        <fullName evidence="1">Cap1 2'O-ribose methyltransferase 1</fullName>
    </alternativeName>
</protein>
<dbReference type="PROSITE" id="PS50174">
    <property type="entry name" value="G_PATCH"/>
    <property type="match status" value="1"/>
</dbReference>
<dbReference type="InterPro" id="IPR002877">
    <property type="entry name" value="RNA_MeTrfase_FtsJ_dom"/>
</dbReference>
<dbReference type="SMART" id="SM00443">
    <property type="entry name" value="G_patch"/>
    <property type="match status" value="1"/>
</dbReference>
<dbReference type="PANTHER" id="PTHR16121:SF0">
    <property type="entry name" value="CAP-SPECIFIC MRNA (NUCLEOSIDE-2'-O-)-METHYLTRANSFERASE 1"/>
    <property type="match status" value="1"/>
</dbReference>
<reference evidence="5 6" key="1">
    <citation type="journal article" date="2017" name="Curr. Biol.">
        <title>Genome architecture and evolution of a unichromosomal asexual nematode.</title>
        <authorList>
            <person name="Fradin H."/>
            <person name="Zegar C."/>
            <person name="Gutwein M."/>
            <person name="Lucas J."/>
            <person name="Kovtun M."/>
            <person name="Corcoran D."/>
            <person name="Baugh L.R."/>
            <person name="Kiontke K."/>
            <person name="Gunsalus K."/>
            <person name="Fitch D.H."/>
            <person name="Piano F."/>
        </authorList>
    </citation>
    <scope>NUCLEOTIDE SEQUENCE [LARGE SCALE GENOMIC DNA]</scope>
    <source>
        <strain evidence="5">PF1309</strain>
    </source>
</reference>
<gene>
    <name evidence="5" type="ORF">WR25_01811</name>
</gene>
<keyword evidence="1" id="KW-0507">mRNA processing</keyword>
<keyword evidence="1" id="KW-0949">S-adenosyl-L-methionine</keyword>
<evidence type="ECO:0000256" key="1">
    <source>
        <dbReference type="RuleBase" id="RU368012"/>
    </source>
</evidence>
<sequence>MVTVLITDQQVDWLRKYGFRGICIDDTFNSTKYPLKLATILVVDDFDRGLPAGFLLSRKMTSKEVELLFSIINVLLPDFKPAFFMSDAAEAFRNGFKKVYPATQAQFLICRFHIFQAWKRESKSKISNAEHHEVLLTKLNQLLRTNIKEVFFERASEICDYIRETREIGFLQYIARYIAVHVLFETLDFIKKTHEINVNYHKPFQERRGLAAISSRRQQTHSRHRTAVELIRTDGLNVQDLGDGLFRTLSSDQWTLYTLRLLTCTCNPTRNVHCFECGVCPYSVICSCQDQKAGVSCKHGHILKIWLDKKNGATVDMRSIRSPRNKLQPFNRQYQPFDTTCNLTEATQCAPLAKSQVLDAIQEDSAMLGQLYMAILKRGGDQGSRFANTRNQIRSQIEQMLEAIKGEDELTASLPVRTEVIAAPNKFASGIRLEKSSRDDDDFVRNNNADRLKSLAKARRNDMQEEYEQDTHNYTSKRKLEIGDTSPEHDYDDDKDALMPPPAKKSAAEKMMAKMGYREGEGLGKAGQGIVDPVGFSSQRGRHGLGHEAGLAMKRDMSLNWDESQEEKTVEETVEWFPQADDEDRRQAREEVDGWMVLGSKKMTIEDETQFCSKDTLEEMLKSKELFDCLSERELNEARQRANPYETIGNAFFQNRAAMKTANLDRIFDWIFCGENEKRILTKNPLDPKQTGTNVDRDKPLFYFADVCAGPGGFSEYMLWRKGFYNAKGFGFTLAGKDDFKLGKFCASSKYYFEPFYGVHNNGDVMDPENIDSLEEFIMKGTNGMGVDLMMADGGFSVEGNENIQEILSKRLYLCQLLVSLCIVKEGGNFFCKLFDIFTPFSVGLIYLMYMCYDQICLHKPHTSRPANSERYIICKGLKKEFSDSIRNYLKKVNRTLDDLKKDNADKDVNELIPLEHIKNDEAFCSRIIQHNERLARRQTVYLQKYAAFAKNHNLTSSTQNIASPSSPSRPPQALSCLSPPLYDNVYIYKGDVQIVDKELYRIPANTILLVEDVVDCFGGDNLTRIQHPKLVRIIDAAVLNGDDVSRLSYENRMRAAHKFCDALKLVNGELKTGFREENEQQRQKQRRYNNNNARNRTGPTIIHPHKLVCAEYFKLEDFGRIREQLTKRKIDRENVMMITEHDCQIRIGGVRFTRILPEYLYMGYSRSNKINYGYSPKDSKFGSIFEHDLEKSGKVATFWDVALLTKHEKESTTRPVMQALWSWQNSYYDDYGPAAIVDAEQHKSGPTIQSIVKQMQANDVHCGKAVKVEGE</sequence>
<dbReference type="Pfam" id="PF10551">
    <property type="entry name" value="MULE"/>
    <property type="match status" value="1"/>
</dbReference>
<dbReference type="GO" id="GO:0032259">
    <property type="term" value="P:methylation"/>
    <property type="evidence" value="ECO:0007669"/>
    <property type="project" value="UniProtKB-KW"/>
</dbReference>
<comment type="catalytic activity">
    <reaction evidence="1">
        <text>a 5'-end (N(7)-methyl 5'-triphosphoguanosine)-ribonucleoside in mRNA + S-adenosyl-L-methionine = a 5'-end (N(7)-methyl 5'-triphosphoguanosine)-(2'-O-methyl-ribonucleoside) in mRNA + S-adenosyl-L-homocysteine + H(+)</text>
        <dbReference type="Rhea" id="RHEA:67020"/>
        <dbReference type="Rhea" id="RHEA-COMP:17167"/>
        <dbReference type="Rhea" id="RHEA-COMP:17168"/>
        <dbReference type="ChEBI" id="CHEBI:15378"/>
        <dbReference type="ChEBI" id="CHEBI:57856"/>
        <dbReference type="ChEBI" id="CHEBI:59789"/>
        <dbReference type="ChEBI" id="CHEBI:156461"/>
        <dbReference type="ChEBI" id="CHEBI:167609"/>
        <dbReference type="EC" id="2.1.1.57"/>
    </reaction>
</comment>
<dbReference type="STRING" id="2018661.A0A2A2L4Q8"/>
<proteinExistence type="predicted"/>
<dbReference type="EC" id="2.1.1.57" evidence="1"/>
<dbReference type="GO" id="GO:0016556">
    <property type="term" value="P:mRNA modification"/>
    <property type="evidence" value="ECO:0007669"/>
    <property type="project" value="UniProtKB-UniRule"/>
</dbReference>
<dbReference type="GO" id="GO:0005737">
    <property type="term" value="C:cytoplasm"/>
    <property type="evidence" value="ECO:0007669"/>
    <property type="project" value="TreeGrafter"/>
</dbReference>
<evidence type="ECO:0000313" key="5">
    <source>
        <dbReference type="EMBL" id="PAV81150.1"/>
    </source>
</evidence>
<feature type="domain" description="G-patch" evidence="3">
    <location>
        <begin position="504"/>
        <end position="550"/>
    </location>
</feature>
<dbReference type="FunFam" id="3.40.50.12760:FF:000004">
    <property type="entry name" value="FtsJ-like methyltransferase"/>
    <property type="match status" value="1"/>
</dbReference>
<comment type="function">
    <text evidence="1">S-adenosyl-L-methionine-dependent methyltransferase that mediates RNA cap1 2'-O-ribose methylation to the 5'-cap structure of RNAs. Methylates the ribose of the first nucleotide of a m(7)GpppG-capped mRNA to produce m(7)GpppNmp (cap1).</text>
</comment>
<dbReference type="Proteomes" id="UP000218231">
    <property type="component" value="Unassembled WGS sequence"/>
</dbReference>
<dbReference type="OrthoDB" id="10251234at2759"/>
<dbReference type="InterPro" id="IPR050851">
    <property type="entry name" value="mRNA_Cap_2O-Ribose_MeTrfase"/>
</dbReference>
<dbReference type="EMBL" id="LIAE01007200">
    <property type="protein sequence ID" value="PAV81150.1"/>
    <property type="molecule type" value="Genomic_DNA"/>
</dbReference>
<feature type="compositionally biased region" description="Basic and acidic residues" evidence="2">
    <location>
        <begin position="478"/>
        <end position="489"/>
    </location>
</feature>
<comment type="subcellular location">
    <subcellularLocation>
        <location evidence="1">Nucleus</location>
    </subcellularLocation>
</comment>
<organism evidence="5 6">
    <name type="scientific">Diploscapter pachys</name>
    <dbReference type="NCBI Taxonomy" id="2018661"/>
    <lineage>
        <taxon>Eukaryota</taxon>
        <taxon>Metazoa</taxon>
        <taxon>Ecdysozoa</taxon>
        <taxon>Nematoda</taxon>
        <taxon>Chromadorea</taxon>
        <taxon>Rhabditida</taxon>
        <taxon>Rhabditina</taxon>
        <taxon>Rhabditomorpha</taxon>
        <taxon>Rhabditoidea</taxon>
        <taxon>Rhabditidae</taxon>
        <taxon>Diploscapter</taxon>
    </lineage>
</organism>
<evidence type="ECO:0000259" key="3">
    <source>
        <dbReference type="PROSITE" id="PS50174"/>
    </source>
</evidence>
<name>A0A2A2L4Q8_9BILA</name>
<keyword evidence="1" id="KW-0808">Transferase</keyword>
<dbReference type="InterPro" id="IPR000467">
    <property type="entry name" value="G_patch_dom"/>
</dbReference>
<dbReference type="GO" id="GO:0006370">
    <property type="term" value="P:7-methylguanosine mRNA capping"/>
    <property type="evidence" value="ECO:0007669"/>
    <property type="project" value="UniProtKB-UniRule"/>
</dbReference>
<dbReference type="SUPFAM" id="SSF53335">
    <property type="entry name" value="S-adenosyl-L-methionine-dependent methyltransferases"/>
    <property type="match status" value="1"/>
</dbReference>
<dbReference type="InterPro" id="IPR025816">
    <property type="entry name" value="RrmJ-type_MeTrfase"/>
</dbReference>
<dbReference type="Pfam" id="PF01728">
    <property type="entry name" value="FtsJ"/>
    <property type="match status" value="1"/>
</dbReference>
<dbReference type="InterPro" id="IPR029063">
    <property type="entry name" value="SAM-dependent_MTases_sf"/>
</dbReference>
<keyword evidence="1" id="KW-0506">mRNA capping</keyword>
<dbReference type="GO" id="GO:0004483">
    <property type="term" value="F:methyltransferase cap1 activity"/>
    <property type="evidence" value="ECO:0007669"/>
    <property type="project" value="UniProtKB-UniRule"/>
</dbReference>
<dbReference type="AlphaFoldDB" id="A0A2A2L4Q8"/>
<dbReference type="GO" id="GO:0003676">
    <property type="term" value="F:nucleic acid binding"/>
    <property type="evidence" value="ECO:0007669"/>
    <property type="project" value="UniProtKB-UniRule"/>
</dbReference>
<keyword evidence="1" id="KW-0489">Methyltransferase</keyword>
<feature type="region of interest" description="Disordered" evidence="2">
    <location>
        <begin position="459"/>
        <end position="500"/>
    </location>
</feature>
<dbReference type="Gene3D" id="3.40.50.12760">
    <property type="match status" value="1"/>
</dbReference>
<keyword evidence="1" id="KW-0539">Nucleus</keyword>
<evidence type="ECO:0000256" key="2">
    <source>
        <dbReference type="SAM" id="MobiDB-lite"/>
    </source>
</evidence>
<dbReference type="InterPro" id="IPR018289">
    <property type="entry name" value="MULE_transposase_dom"/>
</dbReference>
<feature type="domain" description="RrmJ-type SAM-dependent 2'-O-MTase" evidence="4">
    <location>
        <begin position="652"/>
        <end position="879"/>
    </location>
</feature>
<comment type="caution">
    <text evidence="5">The sequence shown here is derived from an EMBL/GenBank/DDBJ whole genome shotgun (WGS) entry which is preliminary data.</text>
</comment>
<dbReference type="PANTHER" id="PTHR16121">
    <property type="entry name" value="CAP-SPECIFIC MRNA (NUCLEOSIDE-2'-O-)-METHYLTRANSFERASE 1-RELATED"/>
    <property type="match status" value="1"/>
</dbReference>
<accession>A0A2A2L4Q8</accession>
<keyword evidence="6" id="KW-1185">Reference proteome</keyword>
<dbReference type="PROSITE" id="PS51613">
    <property type="entry name" value="SAM_MT_RRMJ"/>
    <property type="match status" value="1"/>
</dbReference>